<reference evidence="7" key="1">
    <citation type="journal article" date="2019" name="Int. J. Syst. Evol. Microbiol.">
        <title>The Global Catalogue of Microorganisms (GCM) 10K type strain sequencing project: providing services to taxonomists for standard genome sequencing and annotation.</title>
        <authorList>
            <consortium name="The Broad Institute Genomics Platform"/>
            <consortium name="The Broad Institute Genome Sequencing Center for Infectious Disease"/>
            <person name="Wu L."/>
            <person name="Ma J."/>
        </authorList>
    </citation>
    <scope>NUCLEOTIDE SEQUENCE [LARGE SCALE GENOMIC DNA]</scope>
    <source>
        <strain evidence="7">CCUG 63369</strain>
    </source>
</reference>
<feature type="compositionally biased region" description="Basic and acidic residues" evidence="4">
    <location>
        <begin position="167"/>
        <end position="183"/>
    </location>
</feature>
<dbReference type="InterPro" id="IPR050492">
    <property type="entry name" value="Bact_metal-bind_prot9"/>
</dbReference>
<evidence type="ECO:0000256" key="2">
    <source>
        <dbReference type="ARBA" id="ARBA00022448"/>
    </source>
</evidence>
<gene>
    <name evidence="6" type="ORF">ACFQZU_02315</name>
</gene>
<evidence type="ECO:0000256" key="3">
    <source>
        <dbReference type="ARBA" id="ARBA00022729"/>
    </source>
</evidence>
<keyword evidence="7" id="KW-1185">Reference proteome</keyword>
<feature type="chain" id="PRO_5046872596" evidence="5">
    <location>
        <begin position="25"/>
        <end position="350"/>
    </location>
</feature>
<protein>
    <submittedName>
        <fullName evidence="6">Metal ABC transporter solute-binding protein, Zn/Mn family</fullName>
    </submittedName>
</protein>
<dbReference type="Gene3D" id="3.40.50.1980">
    <property type="entry name" value="Nitrogenase molybdenum iron protein domain"/>
    <property type="match status" value="2"/>
</dbReference>
<dbReference type="EMBL" id="JBHTHR010000025">
    <property type="protein sequence ID" value="MFD0800154.1"/>
    <property type="molecule type" value="Genomic_DNA"/>
</dbReference>
<name>A0ABW3BAQ5_9ACTN</name>
<sequence length="350" mass="36216">MGRRRCVKAAALCAVGVLAVSGCAGGGQEGGQDSGAERLSVVTGAYPLQWLAEQVGGDRVDVDNLAEPGTDPHALELSPRQVGTVSGADVAFYISGLQPAVDDAVAAQGGDNALDVAELVELRTLEENAESGGREHGGQDHEGGHEGGHEDGHEHSADEAAADSGDSDGHGHGHDPDEPDPHMWLDTERFAQAAKGLADRLGEVDPDRASAYADNAEAVTALLDEIDTEYAEGLAECESRDIVVSHSAFGYLAARYDLHQVSPAGLDSHSEPSPARLAEITETVREDGITTVFTEPLSDSGAAETIAKEAGAETAMLDPIGGVTDASAGDDYPSVMRANLDTLTEALRCS</sequence>
<dbReference type="PROSITE" id="PS51257">
    <property type="entry name" value="PROKAR_LIPOPROTEIN"/>
    <property type="match status" value="1"/>
</dbReference>
<evidence type="ECO:0000256" key="4">
    <source>
        <dbReference type="SAM" id="MobiDB-lite"/>
    </source>
</evidence>
<comment type="caution">
    <text evidence="6">The sequence shown here is derived from an EMBL/GenBank/DDBJ whole genome shotgun (WGS) entry which is preliminary data.</text>
</comment>
<comment type="similarity">
    <text evidence="1">Belongs to the bacterial solute-binding protein 9 family.</text>
</comment>
<proteinExistence type="inferred from homology"/>
<feature type="signal peptide" evidence="5">
    <location>
        <begin position="1"/>
        <end position="24"/>
    </location>
</feature>
<evidence type="ECO:0000313" key="7">
    <source>
        <dbReference type="Proteomes" id="UP001596956"/>
    </source>
</evidence>
<dbReference type="Pfam" id="PF01297">
    <property type="entry name" value="ZnuA"/>
    <property type="match status" value="1"/>
</dbReference>
<accession>A0ABW3BAQ5</accession>
<dbReference type="PANTHER" id="PTHR42953">
    <property type="entry name" value="HIGH-AFFINITY ZINC UPTAKE SYSTEM PROTEIN ZNUA-RELATED"/>
    <property type="match status" value="1"/>
</dbReference>
<evidence type="ECO:0000256" key="5">
    <source>
        <dbReference type="SAM" id="SignalP"/>
    </source>
</evidence>
<keyword evidence="2" id="KW-0813">Transport</keyword>
<organism evidence="6 7">
    <name type="scientific">Streptomonospora algeriensis</name>
    <dbReference type="NCBI Taxonomy" id="995084"/>
    <lineage>
        <taxon>Bacteria</taxon>
        <taxon>Bacillati</taxon>
        <taxon>Actinomycetota</taxon>
        <taxon>Actinomycetes</taxon>
        <taxon>Streptosporangiales</taxon>
        <taxon>Nocardiopsidaceae</taxon>
        <taxon>Streptomonospora</taxon>
    </lineage>
</organism>
<feature type="region of interest" description="Disordered" evidence="4">
    <location>
        <begin position="128"/>
        <end position="183"/>
    </location>
</feature>
<evidence type="ECO:0000313" key="6">
    <source>
        <dbReference type="EMBL" id="MFD0800154.1"/>
    </source>
</evidence>
<evidence type="ECO:0000256" key="1">
    <source>
        <dbReference type="ARBA" id="ARBA00011028"/>
    </source>
</evidence>
<dbReference type="Proteomes" id="UP001596956">
    <property type="component" value="Unassembled WGS sequence"/>
</dbReference>
<dbReference type="InterPro" id="IPR006127">
    <property type="entry name" value="ZnuA-like"/>
</dbReference>
<feature type="compositionally biased region" description="Basic and acidic residues" evidence="4">
    <location>
        <begin position="128"/>
        <end position="158"/>
    </location>
</feature>
<keyword evidence="3 5" id="KW-0732">Signal</keyword>
<dbReference type="PANTHER" id="PTHR42953:SF3">
    <property type="entry name" value="HIGH-AFFINITY ZINC UPTAKE SYSTEM PROTEIN ZNUA"/>
    <property type="match status" value="1"/>
</dbReference>
<dbReference type="SUPFAM" id="SSF53807">
    <property type="entry name" value="Helical backbone' metal receptor"/>
    <property type="match status" value="1"/>
</dbReference>